<feature type="domain" description="CNA-B" evidence="3">
    <location>
        <begin position="1174"/>
        <end position="1227"/>
    </location>
</feature>
<evidence type="ECO:0000313" key="6">
    <source>
        <dbReference type="Proteomes" id="UP000195781"/>
    </source>
</evidence>
<dbReference type="Gene3D" id="2.60.40.1140">
    <property type="entry name" value="Collagen-binding surface protein Cna, B-type domain"/>
    <property type="match status" value="8"/>
</dbReference>
<evidence type="ECO:0000256" key="1">
    <source>
        <dbReference type="SAM" id="MobiDB-lite"/>
    </source>
</evidence>
<feature type="domain" description="SpaA-like prealbumin fold" evidence="4">
    <location>
        <begin position="3583"/>
        <end position="3670"/>
    </location>
</feature>
<reference evidence="6" key="1">
    <citation type="submission" date="2017-04" db="EMBL/GenBank/DDBJ databases">
        <title>Function of individual gut microbiota members based on whole genome sequencing of pure cultures obtained from chicken caecum.</title>
        <authorList>
            <person name="Medvecky M."/>
            <person name="Cejkova D."/>
            <person name="Polansky O."/>
            <person name="Karasova D."/>
            <person name="Kubasova T."/>
            <person name="Cizek A."/>
            <person name="Rychlik I."/>
        </authorList>
    </citation>
    <scope>NUCLEOTIDE SEQUENCE [LARGE SCALE GENOMIC DNA]</scope>
    <source>
        <strain evidence="6">An5</strain>
    </source>
</reference>
<evidence type="ECO:0008006" key="7">
    <source>
        <dbReference type="Google" id="ProtNLM"/>
    </source>
</evidence>
<dbReference type="EMBL" id="NFIE01000003">
    <property type="protein sequence ID" value="OUN89528.1"/>
    <property type="molecule type" value="Genomic_DNA"/>
</dbReference>
<dbReference type="InterPro" id="IPR041033">
    <property type="entry name" value="SpaA_PFL_dom_1"/>
</dbReference>
<feature type="compositionally biased region" description="Basic and acidic residues" evidence="1">
    <location>
        <begin position="927"/>
        <end position="938"/>
    </location>
</feature>
<dbReference type="InterPro" id="IPR008454">
    <property type="entry name" value="Collagen-bd_Cna-like_B-typ_dom"/>
</dbReference>
<dbReference type="Proteomes" id="UP000195781">
    <property type="component" value="Unassembled WGS sequence"/>
</dbReference>
<feature type="compositionally biased region" description="Polar residues" evidence="1">
    <location>
        <begin position="2191"/>
        <end position="2211"/>
    </location>
</feature>
<keyword evidence="2" id="KW-0472">Membrane</keyword>
<gene>
    <name evidence="5" type="ORF">B5G02_01915</name>
</gene>
<keyword evidence="2" id="KW-1133">Transmembrane helix</keyword>
<feature type="compositionally biased region" description="Low complexity" evidence="1">
    <location>
        <begin position="122"/>
        <end position="138"/>
    </location>
</feature>
<feature type="compositionally biased region" description="Acidic residues" evidence="1">
    <location>
        <begin position="242"/>
        <end position="254"/>
    </location>
</feature>
<feature type="domain" description="SpaA-like prealbumin fold" evidence="4">
    <location>
        <begin position="3695"/>
        <end position="3784"/>
    </location>
</feature>
<name>A0A1Y3XYZ2_9ACTN</name>
<feature type="region of interest" description="Disordered" evidence="1">
    <location>
        <begin position="58"/>
        <end position="196"/>
    </location>
</feature>
<organism evidence="5 6">
    <name type="scientific">[Collinsella] massiliensis</name>
    <dbReference type="NCBI Taxonomy" id="1232426"/>
    <lineage>
        <taxon>Bacteria</taxon>
        <taxon>Bacillati</taxon>
        <taxon>Actinomycetota</taxon>
        <taxon>Coriobacteriia</taxon>
        <taxon>Coriobacteriales</taxon>
        <taxon>Coriobacteriaceae</taxon>
        <taxon>Enorma</taxon>
    </lineage>
</organism>
<feature type="domain" description="CNA-B" evidence="3">
    <location>
        <begin position="2225"/>
        <end position="2281"/>
    </location>
</feature>
<evidence type="ECO:0000256" key="2">
    <source>
        <dbReference type="SAM" id="Phobius"/>
    </source>
</evidence>
<evidence type="ECO:0000259" key="3">
    <source>
        <dbReference type="Pfam" id="PF05738"/>
    </source>
</evidence>
<feature type="region of interest" description="Disordered" evidence="1">
    <location>
        <begin position="911"/>
        <end position="938"/>
    </location>
</feature>
<keyword evidence="6" id="KW-1185">Reference proteome</keyword>
<dbReference type="RefSeq" id="WP_094334968.1">
    <property type="nucleotide sequence ID" value="NZ_NFIE01000003.1"/>
</dbReference>
<dbReference type="OrthoDB" id="134475at2"/>
<feature type="transmembrane region" description="Helical" evidence="2">
    <location>
        <begin position="3960"/>
        <end position="3980"/>
    </location>
</feature>
<protein>
    <recommendedName>
        <fullName evidence="7">Gram-positive cocci surface proteins LPxTG domain-containing protein</fullName>
    </recommendedName>
</protein>
<dbReference type="Pfam" id="PF17802">
    <property type="entry name" value="SpaA"/>
    <property type="match status" value="9"/>
</dbReference>
<feature type="domain" description="SpaA-like prealbumin fold" evidence="4">
    <location>
        <begin position="2959"/>
        <end position="3048"/>
    </location>
</feature>
<evidence type="ECO:0000313" key="5">
    <source>
        <dbReference type="EMBL" id="OUN89528.1"/>
    </source>
</evidence>
<dbReference type="InterPro" id="IPR013783">
    <property type="entry name" value="Ig-like_fold"/>
</dbReference>
<feature type="compositionally biased region" description="Polar residues" evidence="1">
    <location>
        <begin position="911"/>
        <end position="923"/>
    </location>
</feature>
<feature type="region of interest" description="Disordered" evidence="1">
    <location>
        <begin position="222"/>
        <end position="278"/>
    </location>
</feature>
<feature type="domain" description="SpaA-like prealbumin fold" evidence="4">
    <location>
        <begin position="3463"/>
        <end position="3547"/>
    </location>
</feature>
<feature type="compositionally biased region" description="Acidic residues" evidence="1">
    <location>
        <begin position="222"/>
        <end position="234"/>
    </location>
</feature>
<evidence type="ECO:0000259" key="4">
    <source>
        <dbReference type="Pfam" id="PF17802"/>
    </source>
</evidence>
<feature type="compositionally biased region" description="Acidic residues" evidence="1">
    <location>
        <begin position="154"/>
        <end position="189"/>
    </location>
</feature>
<proteinExistence type="predicted"/>
<feature type="domain" description="SpaA-like prealbumin fold" evidence="4">
    <location>
        <begin position="3203"/>
        <end position="3300"/>
    </location>
</feature>
<feature type="domain" description="SpaA-like prealbumin fold" evidence="4">
    <location>
        <begin position="2689"/>
        <end position="2785"/>
    </location>
</feature>
<feature type="domain" description="SpaA-like prealbumin fold" evidence="4">
    <location>
        <begin position="3837"/>
        <end position="3916"/>
    </location>
</feature>
<keyword evidence="2" id="KW-0812">Transmembrane</keyword>
<dbReference type="GO" id="GO:0005975">
    <property type="term" value="P:carbohydrate metabolic process"/>
    <property type="evidence" value="ECO:0007669"/>
    <property type="project" value="UniProtKB-ARBA"/>
</dbReference>
<feature type="region of interest" description="Disordered" evidence="1">
    <location>
        <begin position="2189"/>
        <end position="2211"/>
    </location>
</feature>
<feature type="domain" description="SpaA-like prealbumin fold" evidence="4">
    <location>
        <begin position="3334"/>
        <end position="3418"/>
    </location>
</feature>
<dbReference type="Gene3D" id="2.60.40.10">
    <property type="entry name" value="Immunoglobulins"/>
    <property type="match status" value="10"/>
</dbReference>
<accession>A0A1Y3XYZ2</accession>
<feature type="domain" description="CNA-B" evidence="3">
    <location>
        <begin position="1959"/>
        <end position="2016"/>
    </location>
</feature>
<comment type="caution">
    <text evidence="5">The sequence shown here is derived from an EMBL/GenBank/DDBJ whole genome shotgun (WGS) entry which is preliminary data.</text>
</comment>
<sequence>MKMNHARIAKLLKRAYHSWGARAIAIVLIVVLSLQTVMGSGVPQVLAQEIGQVLAMSRAGDGSQSNDDDGQDGSSAETLETDNGSGGGSAQNGQSGEQDTEGDVDTEAVASASDDAADSEDPAATGDSASGDDSTSTATDDESDSTDTAQSSDPSEDGDQTPSDATDEAAETEDAADTDATDPDTEDVMPAERTELFNWTGDLGALKLSSTGLTIALPETDEPENAASEAEDAAGEQADATGDAEESAAIDDAEGASASASEDEQSAAEEPKTETFVPETYPAKLNLTFFLDPANADQVDTAPESIVPGDSFEVTLPSGIALANPADVIDVFQIAADGTPSTVKIAEAAYKGGVLTVTFIAPVDTATGEARELSTYSASIDLDVLLSTSLAGETATQIDWLLQQSATGAVQTATLQIPARSAFEVVVELPELSDNETIAEQEIASTDTVMNVMNALTLPGMMNAANVEGSTTYSYESLTGSAQMAITWCDNNSSNRPDMAGYAENVIPQFSLDGGASWISLVDENGNLTDEARLKLYIGDGEAPNWVKQASAAAQSIGTWNVSVQGMPTQFVETVTTPQLDEDGNQMFDEHGNALFNPPERHEVAISWRLNDTNERPQNYTYGENDEGATGGQRYLMLTQDYTFTIQGKLGDKTLKEIFGSTLNAADYAEYFRFSALIDNKQVVDGTGNVRSDTLEEMIEAQLGEGQAFDITFSEDGNTATIKATLPQYDLNGAPIVYYAYFEDPTDTTSGKDYYQPAYNNSASPSHGSSVDKLYDGGTMTIRPVGTTSYDATKVWLDGGNIDERPAASFTLWRYSKNGSPATASQVQMNAIDGSGTAAESVEYVTIEIPAGSQDDTIDLGKLLAEQYGEQGANILSNLPKYDPDGYPYIYALREDTGLSSNYEVVFGSVDSQGNETDTQPNYTDGDGNKQELDQPDRANDPFIYNDGTITNRLTGTVTVEATKTWEIAAFQDSLDTVTVTFTAQSRLASSTSDADWQDTDTTIEVDGWKAETLSQTFSGTFDQYDSQGRELEYRWIETGISIDGEPVEFERDGAGGGSFTLTLENMEGEPEDLAFTSTFEEATDPDGTDTITNTFDNTTYERVDKFWEQPDGTMAQIPPREAEAYGKDPADLDTDGIATVQLFQDGKLIGAFEMDGTVDPSATEIRNLPGATYQETSSYHLDFEDLPKYNPENGVRYTYLVLETQKDGWYADRIYDAETHTTTINNAIGEGEGSEIRVIKQWNDGDDSSHRLPVVVDLVAVKSMTAEQNIDPATGELYHYDPGDIVVEDIVLTAGESWYAEVDVPIGNVDYTYFKVVERGMGVVEQEDGSIEPQYPAVTYEEAEDAYEGITDDLAWINTAWEYMSTKDAVRIATPDHVYRTTASEDAEPTYLEDMQAVTASNRRLGIFDLTIEKTWNDQGEHDRPQAELVVSCLENDEAFGVDGRGGITVSAGGANANTLPVVDNEGNQLLTGGDSIYRVEDGKLIITVDTADDAYSSTYYIHGLPKYDGNGLVVHYDVEERGLNGSEYVPTKTVGDYNVGTRHFHDNQAIEFTNTRQGTRTVTFHKLWQDRYVNDNLRQRPDIYLTLYRVTVGVDEAGNLTYSEPEQVAGYVQYLWSGTPDTEDPQYEQSCSIANLPAYDENGSEYIYYASESMAADGSALDYADVKFSYEGMTTLHEEADEPHAVKVPNAEQGSDDPTENGTGWAIHEDGTFVNSLTDNLVARGTKLWEDVPANVSQGSTGTMLVDTDLPEITVYLQQRVQGDDSWPSLKFEVADGGSWSFADDTSAIAWTSDLKQVTTNQYSYSMAHTGENNITSVDNATAENPTLPENQELLPRYTEDGKVYEYRAIEVVWGLVDQPGGVTSEWIESTDFSELRDSADDSIGVYVIEHGETGSFLINNVYTSETGSLTVQKHYTGREAGDLYPETTFDVYRYYVNAEGEKSDAALVDSVTLTNDMLKNGASLDGLTVTGSGEAETTAQYTFSGLDIYAPDGSYWQYYVVEHNINGYKTTVDVGDISVGDVKGTGEAVDGGVSSGVLNPADGTVLAPDTVGADDAITPGDTTPDVTFKNEYTPEPVDLTGTKTWVDFNNIFNIRPTAEEFMAGLKVERIDNSETVDLGATGQLQSNDPDGPYYFTVSENEGTNTYTITLSNVDKWSPDGTAYRYRITETLTNMVLGDTDRNAGGYYTTDNAKDPTTATSTVNAQSPGSGFRFTNTLEGQATVEKKWNDGEDPYGLRPTTVTVRLQARYTYADGEASAWQDPEQILNDLGYWEAFVKQFEDEEAAKAFLEKTLSADNGWKSSWTGLPMGGRGTAEGHAGEFFSIEYRAVEVAIGDQEIDQPSSTDVSFSYTKNGGGEYHPYQPAQESWTNTTTGSATVISNTLESTKITATKTWEGDAENAWDTRPGGDEWTVHYLLQRKLVTEGDTAWQWLMEYGVEQAEGPLDDGIVSATISGTGDSATTTWENLPDCNEDGVAYEYRVVEQVPGSYDVVSGTEIATATDETTGVTYRFYVVESVNSDDDQSVDTQMFVNDLRTTTLTGTKTWDDHGTTLADDLTEDDMPDMVLWRATILGNGTFGAAENVTSYAGQPTWEGSGESWTFTYTGLPAANEDDVDYVYWAVEKEADAPGYYPLYGTDKAASPSGAAGTTVTTSATAAQDGVQTNEPITNVATRFTLDKVSDFTPEGEDAREDLRDIELTVYGTNDDVYAVWTDTDGVASSTVWPKGQKNGGETVMTGDNAGFIVGLPAGTYTVKETSTAPEGYAKAPNVTITIASNGKVSATQSGNNAVLEVEGANPGGTITVNVEDPVLRGHLRLTKHVSDNGAYGGTNDAALAGATFSLYRVDMDKDGEDELIASGLTSNSQGIVDTRNFANVSIEAKSTAGEDLTYGGKYVKLSDGLPAGEYYFVETATTSGAVMPDEANAKSATLEITQDTHFAFTNAPVSTTMGNERFNANVVLHKFDTLTNEPIQGAKFQVDYTPSDDSTGWVDREFTTGSDGSLKLENLKKGTYVITEVSNTGYVSNGFRATFELTDANDDVTYDIMNITDGADINFTVTSGADDFVDGQGIPNVPQRGSVTIAKTGKGGGTLNGATFELQRLGEDGTTWETIIEGLETGKVYKANDANDGIEGSGSTGITGRLQVTNLLWGTYRFVETEPADGYFCENADGNSVTSGTLTIDRTHLNPSLTGTNAVANEPTSLEINKANDVGQPLAGAEFQITAQDDSAFAHPSEFAAGTYDEATKTVTLATDSTGHIELVGQLMVGGTYTIYESGAPSGYDPADGVLTVTVQEDGSLAVQGDMPDRYARADLDEDGHEDNAYSFMVTNIHEEIDILKVDDDGDALEGAEFTLTGLCMDKNTSHTYTTDEDGCIHVDAGLMGGVRYELHETKPADGYAQLEDSLYFMMDERGEIVVTDAQQNPLDEEEYPEGYAVNSNHISLTVTDEPVKLQITKRAPAGEDGEPGETLPWAQFSITPVDDSKFAAGANPTETQIMRTGEDGWLGMTAWLIVGDEYDITEVKAPEGYERVTGTMRIRVEEDGSISVVGSVDENGNVTPAPPTGYTKVDDNAFEVSVVNEPIEINIEKVDSNDTATGLEGAEFEVTGVFAGSNEVETRTFTTSEGGRVEIEAELKSGKTYTLREVVAPAGYELLEGELTVQVAEDGTLEIVGDAPAGYTLADGGVTIFAVDEPLSISFVKTDEEGGALAGATFSIAPTDGDATLPDGSASKTFTSDEAGVVFADLQVSGSAEGTAYVITELAAPAGYEVAPAFTIVVFEDGTVELGEVPEELAGKVAVDNVVAPSEPVAGEDGEVADTPAAPSGVVVTLADTRVEAQLAKVSTGGGALTGAEFAVTGRFTDGYTTKAVPVDASGRAALEGLIVGETYRIRETVAPEGYSLIEGTWEFTVQADGTLAGEATSTSADEPGYCVSDDGVTLRAVDAPTPPVPGEMPGTGDTKLTYALVLGIVSLVCLAGGLRLSRRKR</sequence>
<dbReference type="Pfam" id="PF05738">
    <property type="entry name" value="Cna_B"/>
    <property type="match status" value="3"/>
</dbReference>
<feature type="domain" description="SpaA-like prealbumin fold" evidence="4">
    <location>
        <begin position="3079"/>
        <end position="3167"/>
    </location>
</feature>